<protein>
    <recommendedName>
        <fullName evidence="3">Lipoprotein</fullName>
    </recommendedName>
</protein>
<keyword evidence="2" id="KW-1185">Reference proteome</keyword>
<reference evidence="1 2" key="1">
    <citation type="submission" date="2024-04" db="EMBL/GenBank/DDBJ databases">
        <title>Draft genome sequence of Thalassolituus maritimus NBRC 116585.</title>
        <authorList>
            <person name="Miyakawa T."/>
            <person name="Kusuya Y."/>
            <person name="Miura T."/>
        </authorList>
    </citation>
    <scope>NUCLEOTIDE SEQUENCE [LARGE SCALE GENOMIC DNA]</scope>
    <source>
        <strain evidence="1 2">5NW40-0001</strain>
    </source>
</reference>
<dbReference type="PROSITE" id="PS51257">
    <property type="entry name" value="PROKAR_LIPOPROTEIN"/>
    <property type="match status" value="1"/>
</dbReference>
<dbReference type="Proteomes" id="UP001481413">
    <property type="component" value="Unassembled WGS sequence"/>
</dbReference>
<dbReference type="RefSeq" id="WP_353294072.1">
    <property type="nucleotide sequence ID" value="NZ_BAABWH010000003.1"/>
</dbReference>
<evidence type="ECO:0000313" key="2">
    <source>
        <dbReference type="Proteomes" id="UP001481413"/>
    </source>
</evidence>
<gene>
    <name evidence="1" type="ORF">NBRC116585_12470</name>
</gene>
<evidence type="ECO:0000313" key="1">
    <source>
        <dbReference type="EMBL" id="GAA6145129.1"/>
    </source>
</evidence>
<name>A0ABP9ZYE7_9GAMM</name>
<proteinExistence type="predicted"/>
<sequence>MLKRVAITVSATSIFLTGCGAEDQLAFDSRATDIQSCVTGDWTEESTIAGDFTTNGTISFSDDGYVQVEYVKYNSYFQEVYDNVEGNLYKIFFPSSPTEFVYEPYTAHVTVYAWKTQNDVLLLSDPLQSSLVSGDTEDGTLNDARSELEPQSWDIDSLVFRGYNVHCDDNFTSEILASYQRYKENYVLISEDPLVYLNDYREYQAGGEELSMHRLTTLELEANGSFTISAEITYPDNPSGNFSGSSSGVYQYDADQIVLTYPRCASCSEQRLYDRGTILSESAIFMERK</sequence>
<organism evidence="1 2">
    <name type="scientific">Thalassolituus maritimus</name>
    <dbReference type="NCBI Taxonomy" id="484498"/>
    <lineage>
        <taxon>Bacteria</taxon>
        <taxon>Pseudomonadati</taxon>
        <taxon>Pseudomonadota</taxon>
        <taxon>Gammaproteobacteria</taxon>
        <taxon>Oceanospirillales</taxon>
        <taxon>Oceanospirillaceae</taxon>
        <taxon>Thalassolituus</taxon>
    </lineage>
</organism>
<evidence type="ECO:0008006" key="3">
    <source>
        <dbReference type="Google" id="ProtNLM"/>
    </source>
</evidence>
<dbReference type="EMBL" id="BAABWH010000003">
    <property type="protein sequence ID" value="GAA6145129.1"/>
    <property type="molecule type" value="Genomic_DNA"/>
</dbReference>
<accession>A0ABP9ZYE7</accession>
<comment type="caution">
    <text evidence="1">The sequence shown here is derived from an EMBL/GenBank/DDBJ whole genome shotgun (WGS) entry which is preliminary data.</text>
</comment>